<dbReference type="PANTHER" id="PTHR42647">
    <property type="entry name" value="SBP (S-RIBONUCLEASE BINDING PROTEIN) FAMILY PROTEIN"/>
    <property type="match status" value="1"/>
</dbReference>
<gene>
    <name evidence="7" type="primary">BRG3_5</name>
    <name evidence="7" type="ORF">Zm00014a_018578</name>
</gene>
<evidence type="ECO:0000256" key="5">
    <source>
        <dbReference type="SAM" id="Coils"/>
    </source>
</evidence>
<evidence type="ECO:0000256" key="2">
    <source>
        <dbReference type="ARBA" id="ARBA00022771"/>
    </source>
</evidence>
<keyword evidence="1" id="KW-0479">Metal-binding</keyword>
<organism evidence="7">
    <name type="scientific">Zea mays</name>
    <name type="common">Maize</name>
    <dbReference type="NCBI Taxonomy" id="4577"/>
    <lineage>
        <taxon>Eukaryota</taxon>
        <taxon>Viridiplantae</taxon>
        <taxon>Streptophyta</taxon>
        <taxon>Embryophyta</taxon>
        <taxon>Tracheophyta</taxon>
        <taxon>Spermatophyta</taxon>
        <taxon>Magnoliopsida</taxon>
        <taxon>Liliopsida</taxon>
        <taxon>Poales</taxon>
        <taxon>Poaceae</taxon>
        <taxon>PACMAD clade</taxon>
        <taxon>Panicoideae</taxon>
        <taxon>Andropogonodae</taxon>
        <taxon>Andropogoneae</taxon>
        <taxon>Tripsacinae</taxon>
        <taxon>Zea</taxon>
    </lineage>
</organism>
<dbReference type="OrthoDB" id="1711136at2759"/>
<evidence type="ECO:0000313" key="7">
    <source>
        <dbReference type="EMBL" id="PWZ56417.1"/>
    </source>
</evidence>
<feature type="domain" description="RING-type" evidence="6">
    <location>
        <begin position="338"/>
        <end position="373"/>
    </location>
</feature>
<evidence type="ECO:0000256" key="1">
    <source>
        <dbReference type="ARBA" id="ARBA00022723"/>
    </source>
</evidence>
<dbReference type="Gene3D" id="3.30.40.10">
    <property type="entry name" value="Zinc/RING finger domain, C3HC4 (zinc finger)"/>
    <property type="match status" value="1"/>
</dbReference>
<reference evidence="7" key="1">
    <citation type="journal article" date="2018" name="Nat. Genet.">
        <title>Extensive intraspecific gene order and gene structural variations between Mo17 and other maize genomes.</title>
        <authorList>
            <person name="Sun S."/>
            <person name="Zhou Y."/>
            <person name="Chen J."/>
            <person name="Shi J."/>
            <person name="Zhao H."/>
            <person name="Zhao H."/>
            <person name="Song W."/>
            <person name="Zhang M."/>
            <person name="Cui Y."/>
            <person name="Dong X."/>
            <person name="Liu H."/>
            <person name="Ma X."/>
            <person name="Jiao Y."/>
            <person name="Wang B."/>
            <person name="Wei X."/>
            <person name="Stein J.C."/>
            <person name="Glaubitz J.C."/>
            <person name="Lu F."/>
            <person name="Yu G."/>
            <person name="Liang C."/>
            <person name="Fengler K."/>
            <person name="Li B."/>
            <person name="Rafalski A."/>
            <person name="Schnable P.S."/>
            <person name="Ware D.H."/>
            <person name="Buckler E.S."/>
            <person name="Lai J."/>
        </authorList>
    </citation>
    <scope>NUCLEOTIDE SEQUENCE [LARGE SCALE GENOMIC DNA]</scope>
    <source>
        <tissue evidence="7">Seedling</tissue>
    </source>
</reference>
<dbReference type="EMBL" id="NCVQ01000001">
    <property type="protein sequence ID" value="PWZ56417.1"/>
    <property type="molecule type" value="Genomic_DNA"/>
</dbReference>
<dbReference type="Pfam" id="PF13920">
    <property type="entry name" value="zf-C3HC4_3"/>
    <property type="match status" value="1"/>
</dbReference>
<comment type="caution">
    <text evidence="7">The sequence shown here is derived from an EMBL/GenBank/DDBJ whole genome shotgun (WGS) entry which is preliminary data.</text>
</comment>
<proteinExistence type="predicted"/>
<accession>A0A317YCL7</accession>
<keyword evidence="3" id="KW-0862">Zinc</keyword>
<dbReference type="AlphaFoldDB" id="A0A317YCL7"/>
<dbReference type="PANTHER" id="PTHR42647:SF10">
    <property type="entry name" value="F2G19.2"/>
    <property type="match status" value="1"/>
</dbReference>
<name>A0A317YCL7_MAIZE</name>
<dbReference type="PROSITE" id="PS50089">
    <property type="entry name" value="ZF_RING_2"/>
    <property type="match status" value="1"/>
</dbReference>
<keyword evidence="5" id="KW-0175">Coiled coil</keyword>
<dbReference type="InterPro" id="IPR013083">
    <property type="entry name" value="Znf_RING/FYVE/PHD"/>
</dbReference>
<evidence type="ECO:0000256" key="3">
    <source>
        <dbReference type="ARBA" id="ARBA00022833"/>
    </source>
</evidence>
<dbReference type="ExpressionAtlas" id="A0A317YCL7">
    <property type="expression patterns" value="baseline and differential"/>
</dbReference>
<dbReference type="Proteomes" id="UP000251960">
    <property type="component" value="Chromosome 1"/>
</dbReference>
<dbReference type="GO" id="GO:0008270">
    <property type="term" value="F:zinc ion binding"/>
    <property type="evidence" value="ECO:0007669"/>
    <property type="project" value="UniProtKB-KW"/>
</dbReference>
<protein>
    <submittedName>
        <fullName evidence="7">Putative BOI-related E3 ubiquitin-protein ligase 3</fullName>
    </submittedName>
</protein>
<evidence type="ECO:0000259" key="6">
    <source>
        <dbReference type="PROSITE" id="PS50089"/>
    </source>
</evidence>
<sequence length="385" mass="42709">MFCIPNYHFAICHPQLPRAHFAVFHSITPSPPVPRPFPLSHLLPPHLAMAFFSHHHLQQPHPQQAPPPNQQQPVLPSFRNALPVPVDGQIPAPLTFFNPPPAFPEQPAQTTLVDAVGLTAAAGLGWRQPREQELLGENSQMSSIDFLQTGSAVSTGLALSLEDRRHGGGGAGNSSGDSPLLLLPMLDDDISREVQRLDADMDRFIKAQSERLRQSILEKVQAKQFEALASVEDKIFRKIRDKEAEVETINKRNSELEDQIKHLGVEVGAWQQRAKYNESLINALKYNLEQVCAHQSKDFKEGCGDSEVDDTASCPYGGAVNLQLMPKENRQPKNLTACRVCKSSEACMLLLPCRHLCLCKECESKLSICPLCQSSKILGMEIYYA</sequence>
<dbReference type="FunFam" id="3.30.40.10:FF:000239">
    <property type="entry name" value="probable BOI-related E3 ubiquitin-protein ligase 2"/>
    <property type="match status" value="1"/>
</dbReference>
<evidence type="ECO:0000256" key="4">
    <source>
        <dbReference type="PROSITE-ProRule" id="PRU00175"/>
    </source>
</evidence>
<dbReference type="CDD" id="cd16649">
    <property type="entry name" value="mRING-HC-C3HC5_CGRF1-like"/>
    <property type="match status" value="1"/>
</dbReference>
<dbReference type="PIRSF" id="PIRSF036836">
    <property type="entry name" value="RNase_bind_SBP1"/>
    <property type="match status" value="1"/>
</dbReference>
<feature type="coiled-coil region" evidence="5">
    <location>
        <begin position="239"/>
        <end position="266"/>
    </location>
</feature>
<keyword evidence="2 4" id="KW-0863">Zinc-finger</keyword>
<dbReference type="InterPro" id="IPR001841">
    <property type="entry name" value="Znf_RING"/>
</dbReference>